<proteinExistence type="predicted"/>
<protein>
    <submittedName>
        <fullName evidence="1">Uncharacterized protein</fullName>
    </submittedName>
</protein>
<dbReference type="EMBL" id="JAUSUT010000001">
    <property type="protein sequence ID" value="MDQ0376533.1"/>
    <property type="molecule type" value="Genomic_DNA"/>
</dbReference>
<name>A0ABU0EMM4_9PSEU</name>
<evidence type="ECO:0000313" key="1">
    <source>
        <dbReference type="EMBL" id="MDQ0376533.1"/>
    </source>
</evidence>
<gene>
    <name evidence="1" type="ORF">FB470_000527</name>
</gene>
<reference evidence="1 2" key="1">
    <citation type="submission" date="2023-07" db="EMBL/GenBank/DDBJ databases">
        <title>Sequencing the genomes of 1000 actinobacteria strains.</title>
        <authorList>
            <person name="Klenk H.-P."/>
        </authorList>
    </citation>
    <scope>NUCLEOTIDE SEQUENCE [LARGE SCALE GENOMIC DNA]</scope>
    <source>
        <strain evidence="1 2">DSM 45805</strain>
    </source>
</reference>
<comment type="caution">
    <text evidence="1">The sequence shown here is derived from an EMBL/GenBank/DDBJ whole genome shotgun (WGS) entry which is preliminary data.</text>
</comment>
<evidence type="ECO:0000313" key="2">
    <source>
        <dbReference type="Proteomes" id="UP001229651"/>
    </source>
</evidence>
<keyword evidence="2" id="KW-1185">Reference proteome</keyword>
<sequence>MDLAEQLTSTYPISLGVAAALIDEVTRALTSTANPAPELEEITAEMRWAVGHDIDWPSAIRDIATAFGTTLPDTAQL</sequence>
<accession>A0ABU0EMM4</accession>
<dbReference type="RefSeq" id="WP_306988431.1">
    <property type="nucleotide sequence ID" value="NZ_JAUSUT010000001.1"/>
</dbReference>
<dbReference type="Proteomes" id="UP001229651">
    <property type="component" value="Unassembled WGS sequence"/>
</dbReference>
<organism evidence="1 2">
    <name type="scientific">Amycolatopsis thermophila</name>
    <dbReference type="NCBI Taxonomy" id="206084"/>
    <lineage>
        <taxon>Bacteria</taxon>
        <taxon>Bacillati</taxon>
        <taxon>Actinomycetota</taxon>
        <taxon>Actinomycetes</taxon>
        <taxon>Pseudonocardiales</taxon>
        <taxon>Pseudonocardiaceae</taxon>
        <taxon>Amycolatopsis</taxon>
    </lineage>
</organism>